<dbReference type="PANTHER" id="PTHR42336">
    <property type="entry name" value="THIOREDOXIN DOMAIN-CONTAINING PROTEIN-RELATED"/>
    <property type="match status" value="1"/>
</dbReference>
<evidence type="ECO:0000256" key="1">
    <source>
        <dbReference type="SAM" id="MobiDB-lite"/>
    </source>
</evidence>
<dbReference type="AlphaFoldDB" id="A0A0D2AYH8"/>
<proteinExistence type="predicted"/>
<name>A0A0D2AYH8_9PEZI</name>
<dbReference type="Proteomes" id="UP000053259">
    <property type="component" value="Unassembled WGS sequence"/>
</dbReference>
<dbReference type="PANTHER" id="PTHR42336:SF1">
    <property type="entry name" value="ALKYL HYDROPEROXIDE REDUCTASE SUBUNIT C_ THIOL SPECIFIC ANTIOXIDANT DOMAIN-CONTAINING PROTEIN"/>
    <property type="match status" value="1"/>
</dbReference>
<organism evidence="2 3">
    <name type="scientific">Verruconis gallopava</name>
    <dbReference type="NCBI Taxonomy" id="253628"/>
    <lineage>
        <taxon>Eukaryota</taxon>
        <taxon>Fungi</taxon>
        <taxon>Dikarya</taxon>
        <taxon>Ascomycota</taxon>
        <taxon>Pezizomycotina</taxon>
        <taxon>Dothideomycetes</taxon>
        <taxon>Pleosporomycetidae</taxon>
        <taxon>Venturiales</taxon>
        <taxon>Sympoventuriaceae</taxon>
        <taxon>Verruconis</taxon>
    </lineage>
</organism>
<sequence>MRACAADASPHMQPRTSRRTKRMTFAQELASWRAPPKIPVATPPTIGSKAPSTPALPIPAVDGRPVVVTFLRHCGCPFAEATFLDLREAASKNPTVRFVAVSHSDQASTDKWLKDVGGTASPSSSNAVDVIVDPERKTYAAWGLGTSSFAHVLSPAGLYAVYKIGKERGIWNRPTESGSRWQTAGSWAVDGKGLVRWGSVARRADVVPDFGEAVEAVKAS</sequence>
<dbReference type="InParanoid" id="A0A0D2AYH8"/>
<evidence type="ECO:0000313" key="2">
    <source>
        <dbReference type="EMBL" id="KIW04224.1"/>
    </source>
</evidence>
<dbReference type="VEuPathDB" id="FungiDB:PV09_04531"/>
<dbReference type="GeneID" id="27312504"/>
<dbReference type="HOGENOM" id="CLU_072123_2_0_1"/>
<dbReference type="RefSeq" id="XP_016214093.1">
    <property type="nucleotide sequence ID" value="XM_016357891.1"/>
</dbReference>
<dbReference type="SUPFAM" id="SSF52833">
    <property type="entry name" value="Thioredoxin-like"/>
    <property type="match status" value="1"/>
</dbReference>
<protein>
    <submittedName>
        <fullName evidence="2">Uncharacterized protein</fullName>
    </submittedName>
</protein>
<keyword evidence="3" id="KW-1185">Reference proteome</keyword>
<feature type="region of interest" description="Disordered" evidence="1">
    <location>
        <begin position="1"/>
        <end position="20"/>
    </location>
</feature>
<accession>A0A0D2AYH8</accession>
<reference evidence="2 3" key="1">
    <citation type="submission" date="2015-01" db="EMBL/GenBank/DDBJ databases">
        <title>The Genome Sequence of Ochroconis gallopava CBS43764.</title>
        <authorList>
            <consortium name="The Broad Institute Genomics Platform"/>
            <person name="Cuomo C."/>
            <person name="de Hoog S."/>
            <person name="Gorbushina A."/>
            <person name="Stielow B."/>
            <person name="Teixiera M."/>
            <person name="Abouelleil A."/>
            <person name="Chapman S.B."/>
            <person name="Priest M."/>
            <person name="Young S.K."/>
            <person name="Wortman J."/>
            <person name="Nusbaum C."/>
            <person name="Birren B."/>
        </authorList>
    </citation>
    <scope>NUCLEOTIDE SEQUENCE [LARGE SCALE GENOMIC DNA]</scope>
    <source>
        <strain evidence="2 3">CBS 43764</strain>
    </source>
</reference>
<dbReference type="EMBL" id="KN847541">
    <property type="protein sequence ID" value="KIW04224.1"/>
    <property type="molecule type" value="Genomic_DNA"/>
</dbReference>
<evidence type="ECO:0000313" key="3">
    <source>
        <dbReference type="Proteomes" id="UP000053259"/>
    </source>
</evidence>
<dbReference type="Gene3D" id="3.40.30.10">
    <property type="entry name" value="Glutaredoxin"/>
    <property type="match status" value="1"/>
</dbReference>
<gene>
    <name evidence="2" type="ORF">PV09_04531</name>
</gene>
<dbReference type="InterPro" id="IPR036249">
    <property type="entry name" value="Thioredoxin-like_sf"/>
</dbReference>